<dbReference type="SUPFAM" id="SSF53474">
    <property type="entry name" value="alpha/beta-Hydrolases"/>
    <property type="match status" value="1"/>
</dbReference>
<organism evidence="3 4">
    <name type="scientific">Micromonospora lupini str. Lupac 08</name>
    <dbReference type="NCBI Taxonomy" id="1150864"/>
    <lineage>
        <taxon>Bacteria</taxon>
        <taxon>Bacillati</taxon>
        <taxon>Actinomycetota</taxon>
        <taxon>Actinomycetes</taxon>
        <taxon>Micromonosporales</taxon>
        <taxon>Micromonosporaceae</taxon>
        <taxon>Micromonospora</taxon>
    </lineage>
</organism>
<dbReference type="STRING" id="1150864.MILUP08_43167"/>
<dbReference type="AlphaFoldDB" id="I0L365"/>
<comment type="caution">
    <text evidence="3">The sequence shown here is derived from an EMBL/GenBank/DDBJ whole genome shotgun (WGS) entry which is preliminary data.</text>
</comment>
<sequence>MLSVPIRTLRRLVATTATLTLTVGLLGAAPSTAATSTATGSTVTGSTAAAASSAGHDPSGDQPLPGYTFQNPPLAPLVVAGRPTTVRQGVHRHAAYIIEVPARWNGDLVVWAHGYRGQGTVLSPEPPAFELRQRLLAQGYAWASSSYDRNGFDIRSGVLSTKDLADHFGRTVRRPHRTYLAGVSMGGYVIGRSLEQYPGYYDGALPMCGVLGDQTLLDFYLDYNLVAQALAGVPAYPTPADYLSNAVPRIQVALGLAGLTPTGPDTTTDRGKQLRAITVNRSGGPRPGAEAAFAVWKDFLFSISVTDGGDSPAQRPGQISTNLLTRYTPNSPVNVNSTVQRVAPENVVQRLLPTLTEVPKIAGRPGAPVVSLHDLGDMFVPFSMEQAYATDVARNGRSRLVVQRAIRAAQHCEFSPAEAGAAWNDLVSWVRTGKRPAGDTVTDPAVVARPEYGCRFSDRAAYAAGVGTRRLYAAC</sequence>
<evidence type="ECO:0000313" key="3">
    <source>
        <dbReference type="EMBL" id="CCH18262.1"/>
    </source>
</evidence>
<accession>I0L365</accession>
<dbReference type="Proteomes" id="UP000003448">
    <property type="component" value="Unassembled WGS sequence"/>
</dbReference>
<evidence type="ECO:0000256" key="1">
    <source>
        <dbReference type="SAM" id="MobiDB-lite"/>
    </source>
</evidence>
<feature type="chain" id="PRO_5003631832" evidence="2">
    <location>
        <begin position="34"/>
        <end position="475"/>
    </location>
</feature>
<evidence type="ECO:0000313" key="4">
    <source>
        <dbReference type="Proteomes" id="UP000003448"/>
    </source>
</evidence>
<evidence type="ECO:0000256" key="2">
    <source>
        <dbReference type="SAM" id="SignalP"/>
    </source>
</evidence>
<reference evidence="4" key="1">
    <citation type="journal article" date="2012" name="J. Bacteriol.">
        <title>Genome Sequence of Micromonospora lupini Lupac 08, Isolated from Root Nodules of Lupinus angustifolius.</title>
        <authorList>
            <person name="Alonso-Vega P."/>
            <person name="Normand P."/>
            <person name="Bacigalupe R."/>
            <person name="Pujic P."/>
            <person name="Lajus A."/>
            <person name="Vallenet D."/>
            <person name="Carro L."/>
            <person name="Coll P."/>
            <person name="Trujillo M.E."/>
        </authorList>
    </citation>
    <scope>NUCLEOTIDE SEQUENCE [LARGE SCALE GENOMIC DNA]</scope>
    <source>
        <strain evidence="4">Lupac 08</strain>
    </source>
</reference>
<keyword evidence="4" id="KW-1185">Reference proteome</keyword>
<dbReference type="EMBL" id="CAIE01000025">
    <property type="protein sequence ID" value="CCH18262.1"/>
    <property type="molecule type" value="Genomic_DNA"/>
</dbReference>
<keyword evidence="2" id="KW-0732">Signal</keyword>
<protein>
    <submittedName>
        <fullName evidence="3">Uncharacterized protein</fullName>
    </submittedName>
</protein>
<dbReference type="OrthoDB" id="7197847at2"/>
<dbReference type="Gene3D" id="3.40.50.1820">
    <property type="entry name" value="alpha/beta hydrolase"/>
    <property type="match status" value="1"/>
</dbReference>
<feature type="region of interest" description="Disordered" evidence="1">
    <location>
        <begin position="48"/>
        <end position="67"/>
    </location>
</feature>
<gene>
    <name evidence="3" type="ORF">MILUP08_43167</name>
</gene>
<dbReference type="eggNOG" id="COG1073">
    <property type="taxonomic scope" value="Bacteria"/>
</dbReference>
<proteinExistence type="predicted"/>
<dbReference type="RefSeq" id="WP_007459501.1">
    <property type="nucleotide sequence ID" value="NZ_HF570108.1"/>
</dbReference>
<feature type="signal peptide" evidence="2">
    <location>
        <begin position="1"/>
        <end position="33"/>
    </location>
</feature>
<name>I0L365_9ACTN</name>
<dbReference type="InterPro" id="IPR029058">
    <property type="entry name" value="AB_hydrolase_fold"/>
</dbReference>